<feature type="compositionally biased region" description="Acidic residues" evidence="11">
    <location>
        <begin position="562"/>
        <end position="571"/>
    </location>
</feature>
<feature type="compositionally biased region" description="Basic and acidic residues" evidence="11">
    <location>
        <begin position="198"/>
        <end position="213"/>
    </location>
</feature>
<keyword evidence="5" id="KW-0677">Repeat</keyword>
<comment type="similarity">
    <text evidence="1 10">Belongs to the phosphatase and actin regulator family.</text>
</comment>
<dbReference type="Gene3D" id="6.10.140.1750">
    <property type="match status" value="1"/>
</dbReference>
<dbReference type="GO" id="GO:0051726">
    <property type="term" value="P:regulation of cell cycle"/>
    <property type="evidence" value="ECO:0007669"/>
    <property type="project" value="UniProtKB-UniRule"/>
</dbReference>
<feature type="compositionally biased region" description="Acidic residues" evidence="11">
    <location>
        <begin position="527"/>
        <end position="542"/>
    </location>
</feature>
<dbReference type="GO" id="GO:0008157">
    <property type="term" value="F:protein phosphatase 1 binding"/>
    <property type="evidence" value="ECO:0007669"/>
    <property type="project" value="UniProtKB-UniRule"/>
</dbReference>
<evidence type="ECO:0000256" key="1">
    <source>
        <dbReference type="ARBA" id="ARBA00009795"/>
    </source>
</evidence>
<dbReference type="Ensembl" id="ENSMMOT00000011892.1">
    <property type="protein sequence ID" value="ENSMMOP00000011694.1"/>
    <property type="gene ID" value="ENSMMOG00000008984.1"/>
</dbReference>
<dbReference type="GO" id="GO:0001755">
    <property type="term" value="P:neural crest cell migration"/>
    <property type="evidence" value="ECO:0007669"/>
    <property type="project" value="UniProtKB-UniRule"/>
</dbReference>
<dbReference type="GO" id="GO:0030027">
    <property type="term" value="C:lamellipodium"/>
    <property type="evidence" value="ECO:0007669"/>
    <property type="project" value="UniProtKB-SubCell"/>
</dbReference>
<dbReference type="InterPro" id="IPR004018">
    <property type="entry name" value="RPEL_repeat"/>
</dbReference>
<evidence type="ECO:0000256" key="6">
    <source>
        <dbReference type="ARBA" id="ARBA00022902"/>
    </source>
</evidence>
<feature type="repeat" description="RPEL" evidence="9">
    <location>
        <begin position="59"/>
        <end position="84"/>
    </location>
</feature>
<feature type="compositionally biased region" description="Basic and acidic residues" evidence="11">
    <location>
        <begin position="221"/>
        <end position="235"/>
    </location>
</feature>
<dbReference type="GO" id="GO:0061386">
    <property type="term" value="P:closure of optic fissure"/>
    <property type="evidence" value="ECO:0007669"/>
    <property type="project" value="UniProtKB-UniRule"/>
</dbReference>
<feature type="repeat" description="RPEL" evidence="9">
    <location>
        <begin position="655"/>
        <end position="680"/>
    </location>
</feature>
<proteinExistence type="inferred from homology"/>
<dbReference type="AlphaFoldDB" id="A0A3Q3WRG6"/>
<dbReference type="Proteomes" id="UP000261620">
    <property type="component" value="Unplaced"/>
</dbReference>
<dbReference type="GO" id="GO:0007266">
    <property type="term" value="P:Rho protein signal transduction"/>
    <property type="evidence" value="ECO:0007669"/>
    <property type="project" value="UniProtKB-UniRule"/>
</dbReference>
<feature type="region of interest" description="Disordered" evidence="11">
    <location>
        <begin position="1"/>
        <end position="34"/>
    </location>
</feature>
<feature type="compositionally biased region" description="Basic and acidic residues" evidence="11">
    <location>
        <begin position="243"/>
        <end position="268"/>
    </location>
</feature>
<feature type="compositionally biased region" description="Low complexity" evidence="11">
    <location>
        <begin position="308"/>
        <end position="327"/>
    </location>
</feature>
<keyword evidence="3 10" id="KW-0217">Developmental protein</keyword>
<feature type="compositionally biased region" description="Pro residues" evidence="11">
    <location>
        <begin position="374"/>
        <end position="383"/>
    </location>
</feature>
<evidence type="ECO:0000256" key="2">
    <source>
        <dbReference type="ARBA" id="ARBA00011844"/>
    </source>
</evidence>
<feature type="compositionally biased region" description="Polar residues" evidence="11">
    <location>
        <begin position="328"/>
        <end position="346"/>
    </location>
</feature>
<dbReference type="PANTHER" id="PTHR12751:SF4">
    <property type="entry name" value="PHOSPHATASE AND ACTIN REGULATOR 4"/>
    <property type="match status" value="1"/>
</dbReference>
<evidence type="ECO:0000313" key="12">
    <source>
        <dbReference type="Ensembl" id="ENSMMOP00000011694.1"/>
    </source>
</evidence>
<reference evidence="12" key="1">
    <citation type="submission" date="2025-08" db="UniProtKB">
        <authorList>
            <consortium name="Ensembl"/>
        </authorList>
    </citation>
    <scope>IDENTIFICATION</scope>
</reference>
<dbReference type="GO" id="GO:0003779">
    <property type="term" value="F:actin binding"/>
    <property type="evidence" value="ECO:0007669"/>
    <property type="project" value="UniProtKB-UniRule"/>
</dbReference>
<feature type="compositionally biased region" description="Basic residues" evidence="11">
    <location>
        <begin position="441"/>
        <end position="453"/>
    </location>
</feature>
<comment type="subcellular location">
    <subcellularLocation>
        <location evidence="10">Cytoplasm</location>
    </subcellularLocation>
    <subcellularLocation>
        <location evidence="10">Cell projection</location>
        <location evidence="10">Lamellipodium</location>
    </subcellularLocation>
</comment>
<feature type="compositionally biased region" description="Pro residues" evidence="11">
    <location>
        <begin position="422"/>
        <end position="439"/>
    </location>
</feature>
<keyword evidence="4 10" id="KW-0963">Cytoplasm</keyword>
<evidence type="ECO:0000256" key="11">
    <source>
        <dbReference type="SAM" id="MobiDB-lite"/>
    </source>
</evidence>
<feature type="compositionally biased region" description="Basic and acidic residues" evidence="11">
    <location>
        <begin position="51"/>
        <end position="74"/>
    </location>
</feature>
<keyword evidence="8 10" id="KW-0966">Cell projection</keyword>
<name>A0A3Q3WRG6_MOLML</name>
<dbReference type="Gene3D" id="6.10.140.2130">
    <property type="match status" value="1"/>
</dbReference>
<accession>A0A3Q3WRG6</accession>
<dbReference type="PROSITE" id="PS51073">
    <property type="entry name" value="RPEL"/>
    <property type="match status" value="2"/>
</dbReference>
<organism evidence="12 13">
    <name type="scientific">Mola mola</name>
    <name type="common">Ocean sunfish</name>
    <name type="synonym">Tetraodon mola</name>
    <dbReference type="NCBI Taxonomy" id="94237"/>
    <lineage>
        <taxon>Eukaryota</taxon>
        <taxon>Metazoa</taxon>
        <taxon>Chordata</taxon>
        <taxon>Craniata</taxon>
        <taxon>Vertebrata</taxon>
        <taxon>Euteleostomi</taxon>
        <taxon>Actinopterygii</taxon>
        <taxon>Neopterygii</taxon>
        <taxon>Teleostei</taxon>
        <taxon>Neoteleostei</taxon>
        <taxon>Acanthomorphata</taxon>
        <taxon>Eupercaria</taxon>
        <taxon>Tetraodontiformes</taxon>
        <taxon>Molidae</taxon>
        <taxon>Mola</taxon>
    </lineage>
</organism>
<sequence length="736" mass="82243">LENRDDETEQHHSTMVGEGGSIGDSTPKRKGKFSTLGKIFKPWKWRKKKSSEKFKETSEELERKMSTRRTRQELIEQGVLKEVADNDPDTQTLKQPYVKNGHTLPVSSVGGGGVMSGSRSPCIQGKPPSESDFRMNQAWLPQSEDCRVFSPADGDRRGAPGSRGTGLHENGWRGGGMGPRPHVEDEWKANMAWLGQMEESKRGGRLRPEDGQKRPGLQKAPSEDGRRSRPAEAEWKPTLPRHASAEEGRACRDSHFVPDLEALRDTLREPLPPKQSVMPPKWLMSSTPEPGSKGQPRTPLNHPTIQFSSPSAPSAAASKPVRSVSSVGASTQQSPIASTSTSQGTKQPPLPPPKPMNRSELTQASGGASLVPAKPSPPMPPKRTTPVTKRHTEDSSASSHLINPSPHSPNDPSNLPMGFQLSPPPPSPPLPTHIPPSPPRQHIHSHHLHHQHSYPHPLPQPIPMLFDPPSPTNESPQSEDDYSEEEEEDEEVEEYDGEIPQPELEPRSRRCLVGDASVCVIPGDHSSEEEEEENEEDDEEEEHDMRGADSDSDGPVLYKEESSDEDEEDEPPPSALASRVKRKDTLALKLSSRPCAPDRDRFSQERSGRDNQPPGQTGLTWQSREQWEAIRTQIGTALTRLMIADRQAEVREIKRRLTRKLSQRPTVAELQARKILRFHEYVEVTDAQDYDRRADKPWTKLTPADKAAIRKELNDYKSTEMEVHEESRIYTRFHRP</sequence>
<feature type="region of interest" description="Disordered" evidence="11">
    <location>
        <begin position="49"/>
        <end position="623"/>
    </location>
</feature>
<dbReference type="OMA" id="RYHKQRR"/>
<dbReference type="SMART" id="SM00707">
    <property type="entry name" value="RPEL"/>
    <property type="match status" value="2"/>
</dbReference>
<evidence type="ECO:0000256" key="5">
    <source>
        <dbReference type="ARBA" id="ARBA00022737"/>
    </source>
</evidence>
<evidence type="ECO:0000256" key="8">
    <source>
        <dbReference type="ARBA" id="ARBA00023273"/>
    </source>
</evidence>
<evidence type="ECO:0000256" key="7">
    <source>
        <dbReference type="ARBA" id="ARBA00023203"/>
    </source>
</evidence>
<comment type="function">
    <text evidence="10">Regulator of protein phosphatase 1 (PP1) required for neural tube and optic fissure closure, and enteric neural crest cell (ENCCs) migration during development. Acts as an activator of PP1. During neural tube closure, localizes to the ventral neural tube and activates PP1, leading to down-regulate cell proliferation within cranial neural tissue and the neural retina. Also acts as a regulator of migration of enteric neural crest cells (ENCCs) by activating PP1, leading to repression of the integrin signaling through the rho/rock pathway.</text>
</comment>
<keyword evidence="13" id="KW-1185">Reference proteome</keyword>
<evidence type="ECO:0000313" key="13">
    <source>
        <dbReference type="Proteomes" id="UP000261620"/>
    </source>
</evidence>
<keyword evidence="6 10" id="KW-0524">Neurogenesis</keyword>
<dbReference type="GO" id="GO:0030036">
    <property type="term" value="P:actin cytoskeleton organization"/>
    <property type="evidence" value="ECO:0007669"/>
    <property type="project" value="UniProtKB-UniRule"/>
</dbReference>
<dbReference type="Pfam" id="PF02755">
    <property type="entry name" value="RPEL"/>
    <property type="match status" value="2"/>
</dbReference>
<evidence type="ECO:0000256" key="10">
    <source>
        <dbReference type="RuleBase" id="RU367131"/>
    </source>
</evidence>
<dbReference type="GO" id="GO:0005737">
    <property type="term" value="C:cytoplasm"/>
    <property type="evidence" value="ECO:0007669"/>
    <property type="project" value="UniProtKB-SubCell"/>
</dbReference>
<dbReference type="GO" id="GO:2001045">
    <property type="term" value="P:negative regulation of integrin-mediated signaling pathway"/>
    <property type="evidence" value="ECO:0007669"/>
    <property type="project" value="UniProtKB-UniRule"/>
</dbReference>
<dbReference type="STRING" id="94237.ENSMMOP00000011694"/>
<evidence type="ECO:0000256" key="3">
    <source>
        <dbReference type="ARBA" id="ARBA00022473"/>
    </source>
</evidence>
<dbReference type="GO" id="GO:0048484">
    <property type="term" value="P:enteric nervous system development"/>
    <property type="evidence" value="ECO:0007669"/>
    <property type="project" value="UniProtKB-UniRule"/>
</dbReference>
<reference evidence="12" key="2">
    <citation type="submission" date="2025-09" db="UniProtKB">
        <authorList>
            <consortium name="Ensembl"/>
        </authorList>
    </citation>
    <scope>IDENTIFICATION</scope>
</reference>
<dbReference type="GO" id="GO:0001843">
    <property type="term" value="P:neural tube closure"/>
    <property type="evidence" value="ECO:0007669"/>
    <property type="project" value="UniProtKB-UniRule"/>
</dbReference>
<evidence type="ECO:0000256" key="9">
    <source>
        <dbReference type="PROSITE-ProRule" id="PRU00401"/>
    </source>
</evidence>
<dbReference type="PANTHER" id="PTHR12751">
    <property type="entry name" value="PHOSPHATASE AND ACTIN REGULATOR PHACTR"/>
    <property type="match status" value="1"/>
</dbReference>
<evidence type="ECO:0000256" key="4">
    <source>
        <dbReference type="ARBA" id="ARBA00022490"/>
    </source>
</evidence>
<feature type="compositionally biased region" description="Pro residues" evidence="11">
    <location>
        <begin position="456"/>
        <end position="471"/>
    </location>
</feature>
<protein>
    <recommendedName>
        <fullName evidence="10">Phosphatase and actin regulator 4</fullName>
    </recommendedName>
</protein>
<comment type="subunit">
    <text evidence="2 10">Binds PPP1CA and actin.</text>
</comment>
<feature type="compositionally biased region" description="Polar residues" evidence="11">
    <location>
        <begin position="613"/>
        <end position="623"/>
    </location>
</feature>
<feature type="compositionally biased region" description="Basic and acidic residues" evidence="11">
    <location>
        <begin position="596"/>
        <end position="609"/>
    </location>
</feature>
<feature type="compositionally biased region" description="Acidic residues" evidence="11">
    <location>
        <begin position="477"/>
        <end position="497"/>
    </location>
</feature>
<dbReference type="GO" id="GO:0072542">
    <property type="term" value="F:protein phosphatase activator activity"/>
    <property type="evidence" value="ECO:0007669"/>
    <property type="project" value="UniProtKB-UniRule"/>
</dbReference>
<keyword evidence="7 10" id="KW-0009">Actin-binding</keyword>
<feature type="compositionally biased region" description="Low complexity" evidence="11">
    <location>
        <begin position="403"/>
        <end position="416"/>
    </location>
</feature>